<dbReference type="CDD" id="cd18799">
    <property type="entry name" value="SF2_C_EcoAI-like"/>
    <property type="match status" value="1"/>
</dbReference>
<dbReference type="InterPro" id="IPR050742">
    <property type="entry name" value="Helicase_Restrict-Modif_Enz"/>
</dbReference>
<dbReference type="Gene3D" id="3.40.50.300">
    <property type="entry name" value="P-loop containing nucleotide triphosphate hydrolases"/>
    <property type="match status" value="2"/>
</dbReference>
<proteinExistence type="predicted"/>
<dbReference type="InterPro" id="IPR025285">
    <property type="entry name" value="DUF4145"/>
</dbReference>
<dbReference type="Pfam" id="PF00271">
    <property type="entry name" value="Helicase_C"/>
    <property type="match status" value="1"/>
</dbReference>
<feature type="coiled-coil region" evidence="1">
    <location>
        <begin position="148"/>
        <end position="196"/>
    </location>
</feature>
<dbReference type="EC" id="3.1.21.3" evidence="3"/>
<dbReference type="GO" id="GO:0009307">
    <property type="term" value="P:DNA restriction-modification system"/>
    <property type="evidence" value="ECO:0007669"/>
    <property type="project" value="UniProtKB-KW"/>
</dbReference>
<dbReference type="GO" id="GO:0009035">
    <property type="term" value="F:type I site-specific deoxyribonuclease activity"/>
    <property type="evidence" value="ECO:0007669"/>
    <property type="project" value="UniProtKB-EC"/>
</dbReference>
<protein>
    <submittedName>
        <fullName evidence="3">Type I site-specific deoxyribonuclease</fullName>
        <ecNumber evidence="3">3.1.21.3</ecNumber>
    </submittedName>
</protein>
<dbReference type="SUPFAM" id="SSF52540">
    <property type="entry name" value="P-loop containing nucleoside triphosphate hydrolases"/>
    <property type="match status" value="2"/>
</dbReference>
<dbReference type="Pfam" id="PF04851">
    <property type="entry name" value="ResIII"/>
    <property type="match status" value="1"/>
</dbReference>
<name>A0A1U9WVX9_PLAA1</name>
<keyword evidence="3" id="KW-0378">Hydrolase</keyword>
<evidence type="ECO:0000256" key="1">
    <source>
        <dbReference type="SAM" id="Coils"/>
    </source>
</evidence>
<dbReference type="InterPro" id="IPR007409">
    <property type="entry name" value="Restrct_endonuc_type1_HsdR_N"/>
</dbReference>
<evidence type="ECO:0000259" key="2">
    <source>
        <dbReference type="PROSITE" id="PS51192"/>
    </source>
</evidence>
<dbReference type="GO" id="GO:0003677">
    <property type="term" value="F:DNA binding"/>
    <property type="evidence" value="ECO:0007669"/>
    <property type="project" value="UniProtKB-KW"/>
</dbReference>
<dbReference type="GO" id="GO:0005524">
    <property type="term" value="F:ATP binding"/>
    <property type="evidence" value="ECO:0007669"/>
    <property type="project" value="UniProtKB-KW"/>
</dbReference>
<keyword evidence="1" id="KW-0175">Coiled coil</keyword>
<dbReference type="InterPro" id="IPR014001">
    <property type="entry name" value="Helicase_ATP-bd"/>
</dbReference>
<feature type="domain" description="Helicase ATP-binding" evidence="2">
    <location>
        <begin position="367"/>
        <end position="554"/>
    </location>
</feature>
<dbReference type="InterPro" id="IPR027417">
    <property type="entry name" value="P-loop_NTPase"/>
</dbReference>
<sequence>MSSNFDFLKPDFPEIYESATRVETLALTDSRACCFYARYTLEQAVIWLYDHDPYLKLPYDNNLGALIHEQTFKDNLPPNLFPKVRIIHKMGNNAAHSNEKISEKDADYITQELFHFLYWLCRYYSPNGKNLPQLQYIPPATQEKVRSDQKTLAQLQKLEQELSQAQEIARIAQKAQQQTEAEYNQIKAEISQLKQANSTVKDHHDYNEIDTRKYLIDVLLKEMGWDLTQPHFTEYEITGMPQAVNPTGKGYIDYVLWDDNGLPLAIIEAKRTQKDANLGKRQAQLYANCLEKQFNQRPIIFYSNGYQTYLWDDGNYPPRLVEGFLKKDELQRIIYRRTHRKPFEIVLPNQEIAGRSYQLEALKRVTETFNKKARKALLVMATGTGKTRTAIALVDILTRANWIKRVLFLADRTSLITQAKRAIQKHLPHATAIDLTQEKDVSGADIILSTYKTIMNRINNDNDIPPLVRGVRGVRGDQTLVRETRGEQKKDEINRLFGVGYFDLIIIDEAHRSIYQKYQALFTYFDALLIGLTATPRNEINRDTYGIFELEAGNPTFAYELQDAIADGYLVPPTGINVPFKFLRSGVKYADLTPEEKIEYEEKFYNEETGEIPKEINAAALNRWLFNIDTVDKALEILMDWGLKIHQGDRLGKTIIFARNHQHAQFIEERFNYNYPQYKGKFARVIDSHDNYAQSLLDDFSEAEKDPMIAISVDMLDTGVDIPEVVNLMFFKPVYSEVKFNQMIGRGTRLCPNLFGFGKDKTEFLIFDLCDNFAYFNQAIPEKEQSPTESLQTRLLKAKLELWDCLNTAETTTLGNNPQNRVKESQASYTVVKSDNLKEKILDELYQHVASMEDNNFLVRRYLETVLTFRKREKWQNLNPEDRQVIVNTLIPLPNTLPVENPRIKNFDLLCLKIQLAILKNSPNFERLRDQVRDLLTRLETKKTIPIVKNKLNLIEQVQTERWWQDVTVYLVEEMRLNLRDLIVLIDQRDEIIIYTDFEDELGDLEILEVPNRQTGFSRSQYRKKVESYILAHQDHIAIAKLKRNLPLTDTDLQELEKMLFTSEALESRDKFELVYSKNVNLKSFILELVGLDRNTAKQAFSKYLENNNLNANQIRFIEQIINWLTQYGVMKPSRLYESPFTDIHTAGLDGVFNNEDANNIITIIRSFDQPIETTFYSA</sequence>
<accession>A0A1U9WVX9</accession>
<dbReference type="Pfam" id="PF13643">
    <property type="entry name" value="DUF4145"/>
    <property type="match status" value="1"/>
</dbReference>
<dbReference type="SMART" id="SM00487">
    <property type="entry name" value="DEXDc"/>
    <property type="match status" value="1"/>
</dbReference>
<gene>
    <name evidence="3" type="primary">NC126_4246</name>
</gene>
<dbReference type="AlphaFoldDB" id="A0A1U9WVX9"/>
<evidence type="ECO:0000313" key="3">
    <source>
        <dbReference type="EMBL" id="AQY60426.1"/>
    </source>
</evidence>
<reference evidence="3" key="1">
    <citation type="journal article" date="2017" name="Front. Microbiol.">
        <title>Evolution of Anabaenopeptin Peptide Structural Variability in the Cyanobacterium Planktothrix.</title>
        <authorList>
            <person name="Entfellner E."/>
            <person name="Frei M."/>
            <person name="Christiansen G."/>
            <person name="Deng L."/>
            <person name="Blom J."/>
            <person name="Kurmayer R."/>
        </authorList>
    </citation>
    <scope>NUCLEOTIDE SEQUENCE</scope>
    <source>
        <strain evidence="3">NIVA-CYA 126/8</strain>
    </source>
</reference>
<dbReference type="InterPro" id="IPR013670">
    <property type="entry name" value="EcoEI_R_C_dom"/>
</dbReference>
<dbReference type="CDD" id="cd18032">
    <property type="entry name" value="DEXHc_RE_I_III_res"/>
    <property type="match status" value="1"/>
</dbReference>
<organism evidence="3">
    <name type="scientific">Planktothrix agardhii (strain NIVA-CYA 126/8)</name>
    <dbReference type="NCBI Taxonomy" id="388467"/>
    <lineage>
        <taxon>Bacteria</taxon>
        <taxon>Bacillati</taxon>
        <taxon>Cyanobacteriota</taxon>
        <taxon>Cyanophyceae</taxon>
        <taxon>Oscillatoriophycideae</taxon>
        <taxon>Oscillatoriales</taxon>
        <taxon>Microcoleaceae</taxon>
        <taxon>Planktothrix</taxon>
    </lineage>
</organism>
<dbReference type="PANTHER" id="PTHR47396">
    <property type="entry name" value="TYPE I RESTRICTION ENZYME ECOKI R PROTEIN"/>
    <property type="match status" value="1"/>
</dbReference>
<dbReference type="EMBL" id="KU665237">
    <property type="protein sequence ID" value="AQY60426.1"/>
    <property type="molecule type" value="Genomic_DNA"/>
</dbReference>
<dbReference type="PROSITE" id="PS51192">
    <property type="entry name" value="HELICASE_ATP_BIND_1"/>
    <property type="match status" value="1"/>
</dbReference>
<dbReference type="InterPro" id="IPR001650">
    <property type="entry name" value="Helicase_C-like"/>
</dbReference>
<dbReference type="PANTHER" id="PTHR47396:SF1">
    <property type="entry name" value="ATP-DEPENDENT HELICASE IRC3-RELATED"/>
    <property type="match status" value="1"/>
</dbReference>
<dbReference type="Gene3D" id="3.90.1570.30">
    <property type="match status" value="1"/>
</dbReference>
<dbReference type="Pfam" id="PF08463">
    <property type="entry name" value="EcoEI_R_C"/>
    <property type="match status" value="1"/>
</dbReference>
<dbReference type="InterPro" id="IPR006935">
    <property type="entry name" value="Helicase/UvrB_N"/>
</dbReference>
<dbReference type="Pfam" id="PF04313">
    <property type="entry name" value="HSDR_N"/>
    <property type="match status" value="1"/>
</dbReference>
<dbReference type="GO" id="GO:0005829">
    <property type="term" value="C:cytosol"/>
    <property type="evidence" value="ECO:0007669"/>
    <property type="project" value="TreeGrafter"/>
</dbReference>